<dbReference type="SUPFAM" id="SSF54403">
    <property type="entry name" value="Cystatin/monellin"/>
    <property type="match status" value="2"/>
</dbReference>
<dbReference type="Gene3D" id="3.10.450.10">
    <property type="match status" value="2"/>
</dbReference>
<evidence type="ECO:0000313" key="7">
    <source>
        <dbReference type="Proteomes" id="UP000289738"/>
    </source>
</evidence>
<dbReference type="PANTHER" id="PTHR47364">
    <property type="entry name" value="CYSTEINE PROTEINASE INHIBITOR 5"/>
    <property type="match status" value="1"/>
</dbReference>
<dbReference type="CDD" id="cd00042">
    <property type="entry name" value="CY"/>
    <property type="match status" value="1"/>
</dbReference>
<evidence type="ECO:0000256" key="3">
    <source>
        <dbReference type="SAM" id="Phobius"/>
    </source>
</evidence>
<keyword evidence="3" id="KW-1133">Transmembrane helix</keyword>
<dbReference type="Pfam" id="PF16845">
    <property type="entry name" value="SQAPI"/>
    <property type="match status" value="2"/>
</dbReference>
<keyword evidence="7" id="KW-1185">Reference proteome</keyword>
<comment type="caution">
    <text evidence="6">The sequence shown here is derived from an EMBL/GenBank/DDBJ whole genome shotgun (WGS) entry which is preliminary data.</text>
</comment>
<evidence type="ECO:0000259" key="5">
    <source>
        <dbReference type="Pfam" id="PF16845"/>
    </source>
</evidence>
<keyword evidence="3" id="KW-0472">Membrane</keyword>
<protein>
    <recommendedName>
        <fullName evidence="5">Cystatin domain-containing protein</fullName>
    </recommendedName>
</protein>
<dbReference type="AlphaFoldDB" id="A0A445DJC7"/>
<reference evidence="6 7" key="1">
    <citation type="submission" date="2019-01" db="EMBL/GenBank/DDBJ databases">
        <title>Sequencing of cultivated peanut Arachis hypogaea provides insights into genome evolution and oil improvement.</title>
        <authorList>
            <person name="Chen X."/>
        </authorList>
    </citation>
    <scope>NUCLEOTIDE SEQUENCE [LARGE SCALE GENOMIC DNA]</scope>
    <source>
        <strain evidence="7">cv. Fuhuasheng</strain>
        <tissue evidence="6">Leaves</tissue>
    </source>
</reference>
<dbReference type="PANTHER" id="PTHR47364:SF2">
    <property type="entry name" value="CYSTEINE PROTEINASE INHIBITOR 5"/>
    <property type="match status" value="1"/>
</dbReference>
<evidence type="ECO:0000256" key="4">
    <source>
        <dbReference type="SAM" id="SignalP"/>
    </source>
</evidence>
<organism evidence="6 7">
    <name type="scientific">Arachis hypogaea</name>
    <name type="common">Peanut</name>
    <dbReference type="NCBI Taxonomy" id="3818"/>
    <lineage>
        <taxon>Eukaryota</taxon>
        <taxon>Viridiplantae</taxon>
        <taxon>Streptophyta</taxon>
        <taxon>Embryophyta</taxon>
        <taxon>Tracheophyta</taxon>
        <taxon>Spermatophyta</taxon>
        <taxon>Magnoliopsida</taxon>
        <taxon>eudicotyledons</taxon>
        <taxon>Gunneridae</taxon>
        <taxon>Pentapetalae</taxon>
        <taxon>rosids</taxon>
        <taxon>fabids</taxon>
        <taxon>Fabales</taxon>
        <taxon>Fabaceae</taxon>
        <taxon>Papilionoideae</taxon>
        <taxon>50 kb inversion clade</taxon>
        <taxon>dalbergioids sensu lato</taxon>
        <taxon>Dalbergieae</taxon>
        <taxon>Pterocarpus clade</taxon>
        <taxon>Arachis</taxon>
    </lineage>
</organism>
<dbReference type="GO" id="GO:0004869">
    <property type="term" value="F:cysteine-type endopeptidase inhibitor activity"/>
    <property type="evidence" value="ECO:0007669"/>
    <property type="project" value="UniProtKB-KW"/>
</dbReference>
<feature type="signal peptide" evidence="4">
    <location>
        <begin position="1"/>
        <end position="20"/>
    </location>
</feature>
<name>A0A445DJC7_ARAHY</name>
<evidence type="ECO:0000256" key="2">
    <source>
        <dbReference type="ARBA" id="ARBA00022704"/>
    </source>
</evidence>
<sequence>MRTYCLIMLFLFHFATVTTATSLMSIMLPLTLNVNDGLVIEMANFAVTEHNKRTNANLKLAQIISCYAFTSAISNAYTIELLANDIADQTNKYIARLIEIFSDPTYKLQSFQRQPSLTISCNQHATAQNASSPNEVTMKTNRLITSIILSLFLVGAVPVSATGRRTTLILPLNLDVDDPAVIEMAKFAIAEHNKRCNGKNLKLAYILSCTGFAYAIYSLELLANDGAITNKYLARLLQTTPMYELQSFELAPFLS</sequence>
<feature type="chain" id="PRO_5019524241" description="Cystatin domain-containing protein" evidence="4">
    <location>
        <begin position="21"/>
        <end position="255"/>
    </location>
</feature>
<dbReference type="EMBL" id="SDMP01000004">
    <property type="protein sequence ID" value="RYR63305.1"/>
    <property type="molecule type" value="Genomic_DNA"/>
</dbReference>
<feature type="transmembrane region" description="Helical" evidence="3">
    <location>
        <begin position="143"/>
        <end position="161"/>
    </location>
</feature>
<dbReference type="InterPro" id="IPR000010">
    <property type="entry name" value="Cystatin_dom"/>
</dbReference>
<proteinExistence type="predicted"/>
<keyword evidence="1" id="KW-0646">Protease inhibitor</keyword>
<feature type="domain" description="Cystatin" evidence="5">
    <location>
        <begin position="33"/>
        <end position="113"/>
    </location>
</feature>
<evidence type="ECO:0000313" key="6">
    <source>
        <dbReference type="EMBL" id="RYR63305.1"/>
    </source>
</evidence>
<keyword evidence="4" id="KW-0732">Signal</keyword>
<keyword evidence="3" id="KW-0812">Transmembrane</keyword>
<dbReference type="Proteomes" id="UP000289738">
    <property type="component" value="Chromosome A04"/>
</dbReference>
<feature type="domain" description="Cystatin" evidence="5">
    <location>
        <begin position="175"/>
        <end position="249"/>
    </location>
</feature>
<accession>A0A445DJC7</accession>
<evidence type="ECO:0000256" key="1">
    <source>
        <dbReference type="ARBA" id="ARBA00022690"/>
    </source>
</evidence>
<dbReference type="InterPro" id="IPR046350">
    <property type="entry name" value="Cystatin_sf"/>
</dbReference>
<gene>
    <name evidence="6" type="ORF">Ahy_A04g021114</name>
</gene>
<keyword evidence="2" id="KW-0789">Thiol protease inhibitor</keyword>